<keyword evidence="2" id="KW-1133">Transmembrane helix</keyword>
<keyword evidence="2" id="KW-0812">Transmembrane</keyword>
<evidence type="ECO:0000313" key="4">
    <source>
        <dbReference type="EMBL" id="KAK8892913.1"/>
    </source>
</evidence>
<proteinExistence type="predicted"/>
<feature type="region of interest" description="Disordered" evidence="1">
    <location>
        <begin position="860"/>
        <end position="882"/>
    </location>
</feature>
<evidence type="ECO:0000256" key="2">
    <source>
        <dbReference type="SAM" id="Phobius"/>
    </source>
</evidence>
<keyword evidence="2" id="KW-0472">Membrane</keyword>
<feature type="chain" id="PRO_5046223761" evidence="3">
    <location>
        <begin position="17"/>
        <end position="882"/>
    </location>
</feature>
<gene>
    <name evidence="4" type="ORF">M9Y10_030165</name>
</gene>
<comment type="caution">
    <text evidence="4">The sequence shown here is derived from an EMBL/GenBank/DDBJ whole genome shotgun (WGS) entry which is preliminary data.</text>
</comment>
<keyword evidence="5" id="KW-1185">Reference proteome</keyword>
<feature type="transmembrane region" description="Helical" evidence="2">
    <location>
        <begin position="827"/>
        <end position="853"/>
    </location>
</feature>
<feature type="signal peptide" evidence="3">
    <location>
        <begin position="1"/>
        <end position="16"/>
    </location>
</feature>
<dbReference type="Proteomes" id="UP001470230">
    <property type="component" value="Unassembled WGS sequence"/>
</dbReference>
<accession>A0ABR2KP24</accession>
<reference evidence="4 5" key="1">
    <citation type="submission" date="2024-04" db="EMBL/GenBank/DDBJ databases">
        <title>Tritrichomonas musculus Genome.</title>
        <authorList>
            <person name="Alves-Ferreira E."/>
            <person name="Grigg M."/>
            <person name="Lorenzi H."/>
            <person name="Galac M."/>
        </authorList>
    </citation>
    <scope>NUCLEOTIDE SEQUENCE [LARGE SCALE GENOMIC DNA]</scope>
    <source>
        <strain evidence="4 5">EAF2021</strain>
    </source>
</reference>
<evidence type="ECO:0000256" key="3">
    <source>
        <dbReference type="SAM" id="SignalP"/>
    </source>
</evidence>
<name>A0ABR2KP24_9EUKA</name>
<sequence length="882" mass="99121">MIIVLTLLAIYKIAKPFEIRADDDSSDILCFLRSLDKIVNDGMTGKEFQECVSSSSNFIEWYGNIIDTASNESYILSEPFLEDDISSYFDLRNSILTLFPNISFFDENRELFQTLRPIITDLGPDLCNVLSLNYNTIINLYDYALINKDEDGIQFGKLFNILDLSSEWVPKVSKIIQFFDPANKQLSTFMEGMNVKKEYGEFITKVKSLKKPTNDQEKFFSVIKILDAISSGVDVFNGAYNNFLKKYTNEFIIPLIKTYLIKPINIFDRSIYERAKSLVNALVKFQDYPISCDKNPEQMTDLDKSRCQAFTLFINLIETVMPSTIEEDDDESGTEAPINISAIKDAASTFTNEEINLTGALLDFSVPENYIKFFFGSVANLTDQHKNYVDLLEGTNLLYKEKEEFRQFKDSDNIDNDTSSFPIHKYINNITNIIKFIGNLDDASNFKVLFEYLGIPQYWETFSKIMNEVNRDSSICDNILIDMMEIDNKTCLDMVNSFKKISDLMTTTKKLKDLLKIKNEPVKFVLDCLMPFFQELDIRVSLLINSLYRIAVAPIVNYFVDGVKLPKKVDYTNLVKSSGDLLTKTFTLFDDIIPVLIKKIPFIGDLITKINTKMIDFLSLLRDNVDVATFLEFFMGGSSVITKMLKSAANAYVGNDGITGADFAKAIQPTSFLNVYETSKEINGIKDMRFKNLAKAITFDGSSSKAKLLANDQLTFNDFIPFKSLVENSEDLSKSFNNNNLNLNIVAKSLGTGETDVKQSLTSLVQSALMPPADAIIASSASSGYDMDTILAYLNGIGEFSQKVARGELVKSKTNEYVQAKKKKLPIGAIIGIAVGCVVVVGVAVFLGVYFGVIRKRKQNDDKNEDTSPAAAKDDDANGDSI</sequence>
<evidence type="ECO:0000256" key="1">
    <source>
        <dbReference type="SAM" id="MobiDB-lite"/>
    </source>
</evidence>
<organism evidence="4 5">
    <name type="scientific">Tritrichomonas musculus</name>
    <dbReference type="NCBI Taxonomy" id="1915356"/>
    <lineage>
        <taxon>Eukaryota</taxon>
        <taxon>Metamonada</taxon>
        <taxon>Parabasalia</taxon>
        <taxon>Tritrichomonadida</taxon>
        <taxon>Tritrichomonadidae</taxon>
        <taxon>Tritrichomonas</taxon>
    </lineage>
</organism>
<feature type="compositionally biased region" description="Basic and acidic residues" evidence="1">
    <location>
        <begin position="860"/>
        <end position="876"/>
    </location>
</feature>
<dbReference type="EMBL" id="JAPFFF010000004">
    <property type="protein sequence ID" value="KAK8892913.1"/>
    <property type="molecule type" value="Genomic_DNA"/>
</dbReference>
<protein>
    <submittedName>
        <fullName evidence="4">Uncharacterized protein</fullName>
    </submittedName>
</protein>
<evidence type="ECO:0000313" key="5">
    <source>
        <dbReference type="Proteomes" id="UP001470230"/>
    </source>
</evidence>
<keyword evidence="3" id="KW-0732">Signal</keyword>